<dbReference type="AlphaFoldDB" id="A0A0M3K4M7"/>
<dbReference type="CDD" id="cd01259">
    <property type="entry name" value="PH_APBB1IP"/>
    <property type="match status" value="1"/>
</dbReference>
<dbReference type="InterPro" id="IPR029071">
    <property type="entry name" value="Ubiquitin-like_domsf"/>
</dbReference>
<dbReference type="Pfam" id="PF00169">
    <property type="entry name" value="PH"/>
    <property type="match status" value="1"/>
</dbReference>
<dbReference type="SUPFAM" id="SSF50729">
    <property type="entry name" value="PH domain-like"/>
    <property type="match status" value="1"/>
</dbReference>
<dbReference type="Pfam" id="PF21989">
    <property type="entry name" value="RA_2"/>
    <property type="match status" value="1"/>
</dbReference>
<dbReference type="Gene3D" id="3.10.20.90">
    <property type="entry name" value="Phosphatidylinositol 3-kinase Catalytic Subunit, Chain A, domain 1"/>
    <property type="match status" value="1"/>
</dbReference>
<feature type="compositionally biased region" description="Low complexity" evidence="1">
    <location>
        <begin position="17"/>
        <end position="40"/>
    </location>
</feature>
<evidence type="ECO:0000259" key="3">
    <source>
        <dbReference type="PROSITE" id="PS50200"/>
    </source>
</evidence>
<organism evidence="6">
    <name type="scientific">Anisakis simplex</name>
    <name type="common">Herring worm</name>
    <dbReference type="NCBI Taxonomy" id="6269"/>
    <lineage>
        <taxon>Eukaryota</taxon>
        <taxon>Metazoa</taxon>
        <taxon>Ecdysozoa</taxon>
        <taxon>Nematoda</taxon>
        <taxon>Chromadorea</taxon>
        <taxon>Rhabditida</taxon>
        <taxon>Spirurina</taxon>
        <taxon>Ascaridomorpha</taxon>
        <taxon>Ascaridoidea</taxon>
        <taxon>Anisakidae</taxon>
        <taxon>Anisakis</taxon>
        <taxon>Anisakis simplex complex</taxon>
    </lineage>
</organism>
<dbReference type="SMART" id="SM00233">
    <property type="entry name" value="PH"/>
    <property type="match status" value="1"/>
</dbReference>
<evidence type="ECO:0000313" key="5">
    <source>
        <dbReference type="Proteomes" id="UP000267096"/>
    </source>
</evidence>
<dbReference type="InterPro" id="IPR039665">
    <property type="entry name" value="PH_APBB1IP"/>
</dbReference>
<dbReference type="PANTHER" id="PTHR11243:SF23">
    <property type="entry name" value="LD06925P"/>
    <property type="match status" value="1"/>
</dbReference>
<dbReference type="OrthoDB" id="6235964at2759"/>
<dbReference type="PROSITE" id="PS50200">
    <property type="entry name" value="RA"/>
    <property type="match status" value="1"/>
</dbReference>
<dbReference type="WBParaSite" id="ASIM_0001591801-mRNA-1">
    <property type="protein sequence ID" value="ASIM_0001591801-mRNA-1"/>
    <property type="gene ID" value="ASIM_0001591801"/>
</dbReference>
<gene>
    <name evidence="4" type="ORF">ASIM_LOCUS15325</name>
</gene>
<keyword evidence="5" id="KW-1185">Reference proteome</keyword>
<feature type="compositionally biased region" description="Low complexity" evidence="1">
    <location>
        <begin position="354"/>
        <end position="364"/>
    </location>
</feature>
<protein>
    <submittedName>
        <fullName evidence="6">Abnormal cell migration protein 10 (inferred by orthology to a C. elegans protein)</fullName>
    </submittedName>
</protein>
<proteinExistence type="predicted"/>
<feature type="domain" description="PH" evidence="2">
    <location>
        <begin position="198"/>
        <end position="286"/>
    </location>
</feature>
<feature type="compositionally biased region" description="Polar residues" evidence="1">
    <location>
        <begin position="1"/>
        <end position="16"/>
    </location>
</feature>
<dbReference type="PANTHER" id="PTHR11243">
    <property type="entry name" value="GROWTH FACTOR RECEPTOR-BOUND PROTEIN"/>
    <property type="match status" value="1"/>
</dbReference>
<feature type="compositionally biased region" description="Low complexity" evidence="1">
    <location>
        <begin position="397"/>
        <end position="408"/>
    </location>
</feature>
<feature type="region of interest" description="Disordered" evidence="1">
    <location>
        <begin position="396"/>
        <end position="446"/>
    </location>
</feature>
<evidence type="ECO:0000313" key="4">
    <source>
        <dbReference type="EMBL" id="VDK54795.1"/>
    </source>
</evidence>
<accession>A0A0M3K4M7</accession>
<dbReference type="Gene3D" id="2.30.29.30">
    <property type="entry name" value="Pleckstrin-homology domain (PH domain)/Phosphotyrosine-binding domain (PTB)"/>
    <property type="match status" value="2"/>
</dbReference>
<dbReference type="SMART" id="SM00314">
    <property type="entry name" value="RA"/>
    <property type="match status" value="1"/>
</dbReference>
<reference evidence="4 5" key="2">
    <citation type="submission" date="2018-11" db="EMBL/GenBank/DDBJ databases">
        <authorList>
            <consortium name="Pathogen Informatics"/>
        </authorList>
    </citation>
    <scope>NUCLEOTIDE SEQUENCE [LARGE SCALE GENOMIC DNA]</scope>
</reference>
<reference evidence="6" key="1">
    <citation type="submission" date="2017-02" db="UniProtKB">
        <authorList>
            <consortium name="WormBaseParasite"/>
        </authorList>
    </citation>
    <scope>IDENTIFICATION</scope>
</reference>
<evidence type="ECO:0000259" key="2">
    <source>
        <dbReference type="PROSITE" id="PS50003"/>
    </source>
</evidence>
<sequence>ASPNQSSSGCSTNVDNTTITTSGSGTTSAVFPQHQQQQQKQLSASEIKAAKIREALEKMREADIKKLYVKFFLDDGTSTVSILVDERWKVADVMKHIADKAKVTLTQQHAIVEEYPELFIKRIYEDNEYLVENIMMWTLNSQNKLYFTRRPDKYDFMDRPEEYLLTERNIDVINKGPPSPDTKRRIVKEFFENDSVQPPEIEGWLLLKSDGKKSWKKHFFVLRSSGLYYCTKGKSRSSKDLQCLMTLQTNQHPKIQVKASKYIKYVCAEDAVTFHKWMVALRIAKNGRQLYDNYWDWRRRLENPTVQPMKVDIPQVSAPECHRLSTIELRKNQMSRQDPVPLLNLNRDLKSPASMSSRRSTTSTINNDTCSSSHNSIVFDQSDDIMTGTIKRAPCDIQQIQTRRQSSQAEMYTGSGSGSTSVNSAPDVTADSDSDEEQFPPPPPTVLPNSYHDEASAHKIPSSGVYQPTAISDVALLANRVNNNNNNIDNHNQINATAMYASSIKQSHVPIPPTKPNLPNANFKKTYSESKVNGMPSTAPVMKSAVTPKKMPPPPPPKRSDTTRLQHPTATADALHSELEMVMARRLQRIEQH</sequence>
<dbReference type="SUPFAM" id="SSF54236">
    <property type="entry name" value="Ubiquitin-like"/>
    <property type="match status" value="1"/>
</dbReference>
<dbReference type="InterPro" id="IPR039664">
    <property type="entry name" value="GRB/APBB1IP"/>
</dbReference>
<feature type="region of interest" description="Disordered" evidence="1">
    <location>
        <begin position="1"/>
        <end position="40"/>
    </location>
</feature>
<dbReference type="EMBL" id="UYRR01032251">
    <property type="protein sequence ID" value="VDK54795.1"/>
    <property type="molecule type" value="Genomic_DNA"/>
</dbReference>
<dbReference type="InterPro" id="IPR011993">
    <property type="entry name" value="PH-like_dom_sf"/>
</dbReference>
<feature type="region of interest" description="Disordered" evidence="1">
    <location>
        <begin position="344"/>
        <end position="371"/>
    </location>
</feature>
<dbReference type="InterPro" id="IPR001849">
    <property type="entry name" value="PH_domain"/>
</dbReference>
<feature type="domain" description="Ras-associating" evidence="3">
    <location>
        <begin position="65"/>
        <end position="152"/>
    </location>
</feature>
<feature type="region of interest" description="Disordered" evidence="1">
    <location>
        <begin position="543"/>
        <end position="571"/>
    </location>
</feature>
<dbReference type="Proteomes" id="UP000267096">
    <property type="component" value="Unassembled WGS sequence"/>
</dbReference>
<dbReference type="InterPro" id="IPR000159">
    <property type="entry name" value="RA_dom"/>
</dbReference>
<dbReference type="GO" id="GO:0007165">
    <property type="term" value="P:signal transduction"/>
    <property type="evidence" value="ECO:0007669"/>
    <property type="project" value="InterPro"/>
</dbReference>
<dbReference type="PROSITE" id="PS50003">
    <property type="entry name" value="PH_DOMAIN"/>
    <property type="match status" value="1"/>
</dbReference>
<evidence type="ECO:0000256" key="1">
    <source>
        <dbReference type="SAM" id="MobiDB-lite"/>
    </source>
</evidence>
<evidence type="ECO:0000313" key="6">
    <source>
        <dbReference type="WBParaSite" id="ASIM_0001591801-mRNA-1"/>
    </source>
</evidence>
<name>A0A0M3K4M7_ANISI</name>